<dbReference type="GO" id="GO:0005634">
    <property type="term" value="C:nucleus"/>
    <property type="evidence" value="ECO:0007669"/>
    <property type="project" value="UniProtKB-SubCell"/>
</dbReference>
<keyword evidence="2" id="KW-0805">Transcription regulation</keyword>
<comment type="caution">
    <text evidence="6">The sequence shown here is derived from an EMBL/GenBank/DDBJ whole genome shotgun (WGS) entry which is preliminary data.</text>
</comment>
<evidence type="ECO:0000256" key="3">
    <source>
        <dbReference type="ARBA" id="ARBA00023163"/>
    </source>
</evidence>
<feature type="region of interest" description="VHIID" evidence="5">
    <location>
        <begin position="109"/>
        <end position="174"/>
    </location>
</feature>
<accession>A0AAN9QS06</accession>
<feature type="region of interest" description="SAW" evidence="5">
    <location>
        <begin position="361"/>
        <end position="435"/>
    </location>
</feature>
<dbReference type="InterPro" id="IPR005202">
    <property type="entry name" value="TF_GRAS"/>
</dbReference>
<feature type="short sequence motif" description="LXXLL motif" evidence="5">
    <location>
        <begin position="235"/>
        <end position="239"/>
    </location>
</feature>
<protein>
    <recommendedName>
        <fullName evidence="8">Scarecrow-like protein 3</fullName>
    </recommendedName>
</protein>
<comment type="similarity">
    <text evidence="5">Belongs to the GRAS family.</text>
</comment>
<organism evidence="6 7">
    <name type="scientific">Phaseolus coccineus</name>
    <name type="common">Scarlet runner bean</name>
    <name type="synonym">Phaseolus multiflorus</name>
    <dbReference type="NCBI Taxonomy" id="3886"/>
    <lineage>
        <taxon>Eukaryota</taxon>
        <taxon>Viridiplantae</taxon>
        <taxon>Streptophyta</taxon>
        <taxon>Embryophyta</taxon>
        <taxon>Tracheophyta</taxon>
        <taxon>Spermatophyta</taxon>
        <taxon>Magnoliopsida</taxon>
        <taxon>eudicotyledons</taxon>
        <taxon>Gunneridae</taxon>
        <taxon>Pentapetalae</taxon>
        <taxon>rosids</taxon>
        <taxon>fabids</taxon>
        <taxon>Fabales</taxon>
        <taxon>Fabaceae</taxon>
        <taxon>Papilionoideae</taxon>
        <taxon>50 kb inversion clade</taxon>
        <taxon>NPAAA clade</taxon>
        <taxon>indigoferoid/millettioid clade</taxon>
        <taxon>Phaseoleae</taxon>
        <taxon>Phaseolus</taxon>
    </lineage>
</organism>
<evidence type="ECO:0000256" key="2">
    <source>
        <dbReference type="ARBA" id="ARBA00023015"/>
    </source>
</evidence>
<gene>
    <name evidence="6" type="ORF">VNO80_24088</name>
</gene>
<dbReference type="PANTHER" id="PTHR31636">
    <property type="entry name" value="OSJNBA0084A10.13 PROTEIN-RELATED"/>
    <property type="match status" value="1"/>
</dbReference>
<sequence>MHAVQTMDPGSQCHLQGPKGMNWDEEGIRIINLLNECATFTESGNFIGADIALYHLSHLVSPDGDSMQRVATYFTEALACCQMTKNLRGVPKVLRLVRTLSTPEQQLVKQLFFDFYPFLKIAHTVSNQTIIEAMQGETVINVLDLSPSNADQWTNLMQGLRERLTNTPYLKITVTAIHEKKEVLEQMGLHLKVEAERLHFHFQFNPVVSSLESLDPETLPIKKGEPLAISCVLQLHSLLAANDDEMVKMRGQRVFAEMLVKQKNKKVKPSPDSALSPFSPCPSHKMECFLNGLWRLQPKVMVIIEQESNVNGLSLTERVSKALNFYSTLFDCLEASTSRTLVGRSLLEKMLLGEEIKNIVACEGVERKERHEKLETWIPRLELAGFGRVPISSNGIWLATKLLQSYVPGYHIHHKNKFLFICWEKIPLFSISAWKF</sequence>
<proteinExistence type="inferred from homology"/>
<keyword evidence="7" id="KW-1185">Reference proteome</keyword>
<evidence type="ECO:0000256" key="1">
    <source>
        <dbReference type="ARBA" id="ARBA00004123"/>
    </source>
</evidence>
<evidence type="ECO:0000256" key="5">
    <source>
        <dbReference type="PROSITE-ProRule" id="PRU01191"/>
    </source>
</evidence>
<dbReference type="AlphaFoldDB" id="A0AAN9QS06"/>
<dbReference type="Proteomes" id="UP001374584">
    <property type="component" value="Unassembled WGS sequence"/>
</dbReference>
<dbReference type="PROSITE" id="PS50985">
    <property type="entry name" value="GRAS"/>
    <property type="match status" value="1"/>
</dbReference>
<reference evidence="6 7" key="1">
    <citation type="submission" date="2024-01" db="EMBL/GenBank/DDBJ databases">
        <title>The genomes of 5 underutilized Papilionoideae crops provide insights into root nodulation and disease resistanc.</title>
        <authorList>
            <person name="Jiang F."/>
        </authorList>
    </citation>
    <scope>NUCLEOTIDE SEQUENCE [LARGE SCALE GENOMIC DNA]</scope>
    <source>
        <strain evidence="6">JINMINGXINNONG_FW02</strain>
        <tissue evidence="6">Leaves</tissue>
    </source>
</reference>
<name>A0AAN9QS06_PHACN</name>
<evidence type="ECO:0000313" key="6">
    <source>
        <dbReference type="EMBL" id="KAK7341163.1"/>
    </source>
</evidence>
<evidence type="ECO:0000256" key="4">
    <source>
        <dbReference type="ARBA" id="ARBA00023242"/>
    </source>
</evidence>
<comment type="subcellular location">
    <subcellularLocation>
        <location evidence="1">Nucleus</location>
    </subcellularLocation>
</comment>
<comment type="caution">
    <text evidence="5">Lacks conserved residue(s) required for the propagation of feature annotation.</text>
</comment>
<keyword evidence="4" id="KW-0539">Nucleus</keyword>
<dbReference type="EMBL" id="JAYMYR010000009">
    <property type="protein sequence ID" value="KAK7341163.1"/>
    <property type="molecule type" value="Genomic_DNA"/>
</dbReference>
<evidence type="ECO:0008006" key="8">
    <source>
        <dbReference type="Google" id="ProtNLM"/>
    </source>
</evidence>
<keyword evidence="3" id="KW-0804">Transcription</keyword>
<evidence type="ECO:0000313" key="7">
    <source>
        <dbReference type="Proteomes" id="UP001374584"/>
    </source>
</evidence>
<dbReference type="Pfam" id="PF03514">
    <property type="entry name" value="GRAS"/>
    <property type="match status" value="1"/>
</dbReference>